<organism evidence="2 3">
    <name type="scientific">Polymorphospora rubra</name>
    <dbReference type="NCBI Taxonomy" id="338584"/>
    <lineage>
        <taxon>Bacteria</taxon>
        <taxon>Bacillati</taxon>
        <taxon>Actinomycetota</taxon>
        <taxon>Actinomycetes</taxon>
        <taxon>Micromonosporales</taxon>
        <taxon>Micromonosporaceae</taxon>
        <taxon>Polymorphospora</taxon>
    </lineage>
</organism>
<dbReference type="KEGG" id="pry:Prubr_12960"/>
<dbReference type="Proteomes" id="UP000680866">
    <property type="component" value="Chromosome"/>
</dbReference>
<protein>
    <submittedName>
        <fullName evidence="2">Dihydrodipicolinate synthetase</fullName>
    </submittedName>
</protein>
<dbReference type="SUPFAM" id="SSF51569">
    <property type="entry name" value="Aldolase"/>
    <property type="match status" value="1"/>
</dbReference>
<dbReference type="EMBL" id="AP023359">
    <property type="protein sequence ID" value="BCJ64275.1"/>
    <property type="molecule type" value="Genomic_DNA"/>
</dbReference>
<dbReference type="PANTHER" id="PTHR12128">
    <property type="entry name" value="DIHYDRODIPICOLINATE SYNTHASE"/>
    <property type="match status" value="1"/>
</dbReference>
<evidence type="ECO:0000313" key="3">
    <source>
        <dbReference type="Proteomes" id="UP000680866"/>
    </source>
</evidence>
<name>A0A810MY15_9ACTN</name>
<dbReference type="PANTHER" id="PTHR12128:SF51">
    <property type="entry name" value="BLL4205 PROTEIN"/>
    <property type="match status" value="1"/>
</dbReference>
<evidence type="ECO:0000256" key="1">
    <source>
        <dbReference type="ARBA" id="ARBA00023239"/>
    </source>
</evidence>
<proteinExistence type="predicted"/>
<keyword evidence="3" id="KW-1185">Reference proteome</keyword>
<dbReference type="Pfam" id="PF00701">
    <property type="entry name" value="DHDPS"/>
    <property type="match status" value="1"/>
</dbReference>
<keyword evidence="1" id="KW-0456">Lyase</keyword>
<dbReference type="Gene3D" id="3.20.20.70">
    <property type="entry name" value="Aldolase class I"/>
    <property type="match status" value="1"/>
</dbReference>
<dbReference type="GO" id="GO:0008840">
    <property type="term" value="F:4-hydroxy-tetrahydrodipicolinate synthase activity"/>
    <property type="evidence" value="ECO:0007669"/>
    <property type="project" value="TreeGrafter"/>
</dbReference>
<sequence>MSAAPRDRIAPARMLATLRTGLVVPAMPLALDDDRRFDERYQAALANYYAAAGAGGIAVAVHTTQFEIRDPATRLLEPVLEVVADTLARAGSDLIRIAGVAGPTGQAVAEARLAERLGYDAVLLCPPMGGAMDEPGMLDRARAVAEILPVIGFYLQEAVGGRRLSAEFWRGFAEIEGVVAIKIAPFDRYRTLDVVSAVLESGRAERIALYTGNDDNIVHDLTTPFETPGGDRWIDGGLLGQWAVGTNAAVRLMELVRAVRAGDAAKADLLSRRAPQLTVANAAVFDAANAFRGCIAGVNYVLWRQGLLPSIRCLSDREVLSPGQAEAIDDAFRRYPWLSDDDFVDEHRHGWFA</sequence>
<dbReference type="InterPro" id="IPR013785">
    <property type="entry name" value="Aldolase_TIM"/>
</dbReference>
<gene>
    <name evidence="2" type="ORF">Prubr_12960</name>
</gene>
<dbReference type="InterPro" id="IPR002220">
    <property type="entry name" value="DapA-like"/>
</dbReference>
<evidence type="ECO:0000313" key="2">
    <source>
        <dbReference type="EMBL" id="BCJ64275.1"/>
    </source>
</evidence>
<dbReference type="CDD" id="cd00408">
    <property type="entry name" value="DHDPS-like"/>
    <property type="match status" value="1"/>
</dbReference>
<dbReference type="SMART" id="SM01130">
    <property type="entry name" value="DHDPS"/>
    <property type="match status" value="1"/>
</dbReference>
<reference evidence="2" key="1">
    <citation type="submission" date="2020-08" db="EMBL/GenBank/DDBJ databases">
        <title>Whole genome shotgun sequence of Polymorphospora rubra NBRC 101157.</title>
        <authorList>
            <person name="Komaki H."/>
            <person name="Tamura T."/>
        </authorList>
    </citation>
    <scope>NUCLEOTIDE SEQUENCE</scope>
    <source>
        <strain evidence="2">NBRC 101157</strain>
    </source>
</reference>
<dbReference type="RefSeq" id="WP_212822495.1">
    <property type="nucleotide sequence ID" value="NZ_AP023359.1"/>
</dbReference>
<dbReference type="AlphaFoldDB" id="A0A810MY15"/>
<accession>A0A810MY15</accession>